<reference evidence="2" key="1">
    <citation type="submission" date="2019-11" db="EMBL/GenBank/DDBJ databases">
        <authorList>
            <person name="Kojima H."/>
        </authorList>
    </citation>
    <scope>NUCLEOTIDE SEQUENCE</scope>
    <source>
        <strain evidence="2">H1576</strain>
    </source>
</reference>
<keyword evidence="1" id="KW-0472">Membrane</keyword>
<feature type="transmembrane region" description="Helical" evidence="1">
    <location>
        <begin position="46"/>
        <end position="65"/>
    </location>
</feature>
<keyword evidence="1" id="KW-0812">Transmembrane</keyword>
<feature type="transmembrane region" description="Helical" evidence="1">
    <location>
        <begin position="162"/>
        <end position="181"/>
    </location>
</feature>
<proteinExistence type="predicted"/>
<gene>
    <name evidence="2" type="ORF">GJV85_09700</name>
</gene>
<keyword evidence="1" id="KW-1133">Transmembrane helix</keyword>
<evidence type="ECO:0000313" key="3">
    <source>
        <dbReference type="Proteomes" id="UP000671852"/>
    </source>
</evidence>
<reference evidence="2" key="2">
    <citation type="submission" date="2021-04" db="EMBL/GenBank/DDBJ databases">
        <title>Isolation and characterization of a novel species of the genus Sulfurimonas.</title>
        <authorList>
            <person name="Fukui M."/>
        </authorList>
    </citation>
    <scope>NUCLEOTIDE SEQUENCE</scope>
    <source>
        <strain evidence="2">H1576</strain>
    </source>
</reference>
<dbReference type="EMBL" id="CP046072">
    <property type="protein sequence ID" value="QSZ42367.1"/>
    <property type="molecule type" value="Genomic_DNA"/>
</dbReference>
<organism evidence="2 3">
    <name type="scientific">Sulfurimonas aquatica</name>
    <dbReference type="NCBI Taxonomy" id="2672570"/>
    <lineage>
        <taxon>Bacteria</taxon>
        <taxon>Pseudomonadati</taxon>
        <taxon>Campylobacterota</taxon>
        <taxon>Epsilonproteobacteria</taxon>
        <taxon>Campylobacterales</taxon>
        <taxon>Sulfurimonadaceae</taxon>
        <taxon>Sulfurimonas</taxon>
    </lineage>
</organism>
<keyword evidence="3" id="KW-1185">Reference proteome</keyword>
<evidence type="ECO:0000256" key="1">
    <source>
        <dbReference type="SAM" id="Phobius"/>
    </source>
</evidence>
<dbReference type="AlphaFoldDB" id="A0A975GD99"/>
<protein>
    <submittedName>
        <fullName evidence="2">Uncharacterized protein</fullName>
    </submittedName>
</protein>
<accession>A0A975GD99</accession>
<name>A0A975GD99_9BACT</name>
<dbReference type="Proteomes" id="UP000671852">
    <property type="component" value="Chromosome"/>
</dbReference>
<dbReference type="RefSeq" id="WP_207561184.1">
    <property type="nucleotide sequence ID" value="NZ_CP046072.1"/>
</dbReference>
<sequence>MDIIILILFYMGVFITWGTEAVGSIIKKIGMISKKNLLSSSFVQSLSILARFGFFLQLLVVSWIVDEKLYLESRGSLALGYTVMVLLSIMIVQKIGPKSLFYLFNLIMNKFNFETHDNANTGDVHISLVAPTITQVSGYLLLYTGGMLPLLIQLAFPEFSARGLAIAGVVNGLSTILLIAINDTKMSMQIHKNGFSKIPDQLYVARYIAISILIIVLIVFNLIFN</sequence>
<feature type="transmembrane region" description="Helical" evidence="1">
    <location>
        <begin position="77"/>
        <end position="96"/>
    </location>
</feature>
<evidence type="ECO:0000313" key="2">
    <source>
        <dbReference type="EMBL" id="QSZ42367.1"/>
    </source>
</evidence>
<feature type="transmembrane region" description="Helical" evidence="1">
    <location>
        <begin position="6"/>
        <end position="26"/>
    </location>
</feature>
<feature type="transmembrane region" description="Helical" evidence="1">
    <location>
        <begin position="202"/>
        <end position="224"/>
    </location>
</feature>
<dbReference type="KEGG" id="saqt:GJV85_09700"/>